<dbReference type="GO" id="GO:0016887">
    <property type="term" value="F:ATP hydrolysis activity"/>
    <property type="evidence" value="ECO:0007669"/>
    <property type="project" value="InterPro"/>
</dbReference>
<dbReference type="InterPro" id="IPR003439">
    <property type="entry name" value="ABC_transporter-like_ATP-bd"/>
</dbReference>
<feature type="domain" description="ABC transporter" evidence="3">
    <location>
        <begin position="277"/>
        <end position="519"/>
    </location>
</feature>
<name>A0A198A5J2_9BACL</name>
<dbReference type="InterPro" id="IPR027417">
    <property type="entry name" value="P-loop_NTPase"/>
</dbReference>
<evidence type="ECO:0000313" key="5">
    <source>
        <dbReference type="Proteomes" id="UP000078454"/>
    </source>
</evidence>
<dbReference type="EMBL" id="LYPB01000076">
    <property type="protein sequence ID" value="OAS16321.1"/>
    <property type="molecule type" value="Genomic_DNA"/>
</dbReference>
<sequence>MKRCRMETNLESVPDVLLLEATKLVKRFGELVASNEVDLQVMTGEVHAILGENGAGKSTLMKMISGVYEVDEGTIKWLGEDVKLHPPAKAKSQGIGMVYQDFRLVPALSVLENIALAITEKGIFMNHTKIRQQIIDVSARYGISVDPDAWVWQLDLGERQRVEILKVLLMKGTRLIIFDEPTSVLTPVEVDAFLQMLDRLRKDQYAVLLITHKINEVMTIADRVTVLRQGSVHFTATRAANFTGDQLVASMMGTKQLVELEQRTPFIADDQKLDPALLAHQMTIQDDHGQMIVDGMDMSIAKGKIVGIAGISGNGQKELIEALFGLRAPTSGSIMVNGIILTHAPVKAYLDAGIALVSEDPLTDSVISGFTILEHMVLAGLPMKPRGLGMDWSYIRAQLQGRKEVQVLGLADPSRRADRLSGGNVQRMILSRALLKEPSILLVSYPSRGLDIGTTRSIQNMLIELADSGAAILLISEDLGELFALSDELLVLSNAKMHGPFIPSETDAYTIGQIMLKGETA</sequence>
<dbReference type="PANTHER" id="PTHR43790">
    <property type="entry name" value="CARBOHYDRATE TRANSPORT ATP-BINDING PROTEIN MG119-RELATED"/>
    <property type="match status" value="1"/>
</dbReference>
<dbReference type="Pfam" id="PF00005">
    <property type="entry name" value="ABC_tran"/>
    <property type="match status" value="2"/>
</dbReference>
<evidence type="ECO:0000256" key="1">
    <source>
        <dbReference type="ARBA" id="ARBA00022741"/>
    </source>
</evidence>
<evidence type="ECO:0000256" key="2">
    <source>
        <dbReference type="ARBA" id="ARBA00022840"/>
    </source>
</evidence>
<dbReference type="CDD" id="cd03215">
    <property type="entry name" value="ABC_Carb_Monos_II"/>
    <property type="match status" value="1"/>
</dbReference>
<dbReference type="Gene3D" id="3.40.50.300">
    <property type="entry name" value="P-loop containing nucleotide triphosphate hydrolases"/>
    <property type="match status" value="2"/>
</dbReference>
<evidence type="ECO:0000313" key="4">
    <source>
        <dbReference type="EMBL" id="OAS16321.1"/>
    </source>
</evidence>
<keyword evidence="2" id="KW-0067">ATP-binding</keyword>
<feature type="domain" description="ABC transporter" evidence="3">
    <location>
        <begin position="19"/>
        <end position="254"/>
    </location>
</feature>
<dbReference type="SMART" id="SM00382">
    <property type="entry name" value="AAA"/>
    <property type="match status" value="2"/>
</dbReference>
<dbReference type="SUPFAM" id="SSF52540">
    <property type="entry name" value="P-loop containing nucleoside triphosphate hydrolases"/>
    <property type="match status" value="2"/>
</dbReference>
<dbReference type="GO" id="GO:0005524">
    <property type="term" value="F:ATP binding"/>
    <property type="evidence" value="ECO:0007669"/>
    <property type="project" value="UniProtKB-KW"/>
</dbReference>
<dbReference type="PROSITE" id="PS50893">
    <property type="entry name" value="ABC_TRANSPORTER_2"/>
    <property type="match status" value="2"/>
</dbReference>
<dbReference type="Proteomes" id="UP000078454">
    <property type="component" value="Unassembled WGS sequence"/>
</dbReference>
<evidence type="ECO:0000259" key="3">
    <source>
        <dbReference type="PROSITE" id="PS50893"/>
    </source>
</evidence>
<comment type="caution">
    <text evidence="4">The sequence shown here is derived from an EMBL/GenBank/DDBJ whole genome shotgun (WGS) entry which is preliminary data.</text>
</comment>
<dbReference type="AlphaFoldDB" id="A0A198A5J2"/>
<keyword evidence="1" id="KW-0547">Nucleotide-binding</keyword>
<keyword evidence="5" id="KW-1185">Reference proteome</keyword>
<accession>A0A198A5J2</accession>
<dbReference type="STRING" id="1850517.A8708_20080"/>
<dbReference type="InterPro" id="IPR050107">
    <property type="entry name" value="ABC_carbohydrate_import_ATPase"/>
</dbReference>
<dbReference type="CDD" id="cd03216">
    <property type="entry name" value="ABC_Carb_Monos_I"/>
    <property type="match status" value="1"/>
</dbReference>
<dbReference type="InterPro" id="IPR003593">
    <property type="entry name" value="AAA+_ATPase"/>
</dbReference>
<organism evidence="4 5">
    <name type="scientific">Paenibacillus oryzisoli</name>
    <dbReference type="NCBI Taxonomy" id="1850517"/>
    <lineage>
        <taxon>Bacteria</taxon>
        <taxon>Bacillati</taxon>
        <taxon>Bacillota</taxon>
        <taxon>Bacilli</taxon>
        <taxon>Bacillales</taxon>
        <taxon>Paenibacillaceae</taxon>
        <taxon>Paenibacillus</taxon>
    </lineage>
</organism>
<gene>
    <name evidence="4" type="ORF">A8708_20080</name>
</gene>
<protein>
    <recommendedName>
        <fullName evidence="3">ABC transporter domain-containing protein</fullName>
    </recommendedName>
</protein>
<dbReference type="PANTHER" id="PTHR43790:SF4">
    <property type="entry name" value="GUANOSINE IMPORT ATP-BINDING PROTEIN NUPO"/>
    <property type="match status" value="1"/>
</dbReference>
<dbReference type="OrthoDB" id="9771863at2"/>
<proteinExistence type="predicted"/>
<reference evidence="4 5" key="1">
    <citation type="submission" date="2016-05" db="EMBL/GenBank/DDBJ databases">
        <title>Paenibacillus sp. 1ZS3-15 nov., isolated from the rhizosphere soil.</title>
        <authorList>
            <person name="Zhang X.X."/>
            <person name="Zhang J."/>
        </authorList>
    </citation>
    <scope>NUCLEOTIDE SEQUENCE [LARGE SCALE GENOMIC DNA]</scope>
    <source>
        <strain evidence="4 5">1ZS3-15</strain>
    </source>
</reference>